<keyword evidence="3" id="KW-1003">Cell membrane</keyword>
<dbReference type="InterPro" id="IPR011868">
    <property type="entry name" value="ModC_ABC_ATP-bd"/>
</dbReference>
<name>A0ABN6VMJ0_9HYPH</name>
<dbReference type="Gene3D" id="2.40.50.100">
    <property type="match status" value="1"/>
</dbReference>
<dbReference type="InterPro" id="IPR017871">
    <property type="entry name" value="ABC_transporter-like_CS"/>
</dbReference>
<evidence type="ECO:0000259" key="11">
    <source>
        <dbReference type="PROSITE" id="PS50893"/>
    </source>
</evidence>
<evidence type="ECO:0000313" key="14">
    <source>
        <dbReference type="Proteomes" id="UP001317629"/>
    </source>
</evidence>
<dbReference type="RefSeq" id="WP_281929426.1">
    <property type="nucleotide sequence ID" value="NZ_AP027142.1"/>
</dbReference>
<dbReference type="InterPro" id="IPR003439">
    <property type="entry name" value="ABC_transporter-like_ATP-bd"/>
</dbReference>
<dbReference type="InterPro" id="IPR027417">
    <property type="entry name" value="P-loop_NTPase"/>
</dbReference>
<evidence type="ECO:0000256" key="9">
    <source>
        <dbReference type="ARBA" id="ARBA00023136"/>
    </source>
</evidence>
<evidence type="ECO:0000256" key="10">
    <source>
        <dbReference type="PROSITE-ProRule" id="PRU01213"/>
    </source>
</evidence>
<dbReference type="EMBL" id="AP027142">
    <property type="protein sequence ID" value="BDV35911.1"/>
    <property type="molecule type" value="Genomic_DNA"/>
</dbReference>
<organism evidence="13 14">
    <name type="scientific">Methylocystis iwaonis</name>
    <dbReference type="NCBI Taxonomy" id="2885079"/>
    <lineage>
        <taxon>Bacteria</taxon>
        <taxon>Pseudomonadati</taxon>
        <taxon>Pseudomonadota</taxon>
        <taxon>Alphaproteobacteria</taxon>
        <taxon>Hyphomicrobiales</taxon>
        <taxon>Methylocystaceae</taxon>
        <taxon>Methylocystis</taxon>
    </lineage>
</organism>
<dbReference type="Pfam" id="PF00005">
    <property type="entry name" value="ABC_tran"/>
    <property type="match status" value="1"/>
</dbReference>
<proteinExistence type="inferred from homology"/>
<dbReference type="Pfam" id="PF03459">
    <property type="entry name" value="TOBE"/>
    <property type="match status" value="1"/>
</dbReference>
<keyword evidence="4 10" id="KW-0500">Molybdenum</keyword>
<keyword evidence="7 13" id="KW-0067">ATP-binding</keyword>
<evidence type="ECO:0000256" key="7">
    <source>
        <dbReference type="ARBA" id="ARBA00022840"/>
    </source>
</evidence>
<dbReference type="SUPFAM" id="SSF50331">
    <property type="entry name" value="MOP-like"/>
    <property type="match status" value="1"/>
</dbReference>
<dbReference type="InterPro" id="IPR003593">
    <property type="entry name" value="AAA+_ATPase"/>
</dbReference>
<dbReference type="PROSITE" id="PS00211">
    <property type="entry name" value="ABC_TRANSPORTER_1"/>
    <property type="match status" value="1"/>
</dbReference>
<dbReference type="SUPFAM" id="SSF52540">
    <property type="entry name" value="P-loop containing nucleoside triphosphate hydrolases"/>
    <property type="match status" value="1"/>
</dbReference>
<keyword evidence="8" id="KW-1278">Translocase</keyword>
<comment type="similarity">
    <text evidence="1">Belongs to the ABC transporter superfamily.</text>
</comment>
<dbReference type="NCBIfam" id="TIGR02142">
    <property type="entry name" value="modC_ABC"/>
    <property type="match status" value="1"/>
</dbReference>
<reference evidence="13 14" key="1">
    <citation type="journal article" date="2023" name="Int. J. Syst. Evol. Microbiol.">
        <title>Methylocystis iwaonis sp. nov., a type II methane-oxidizing bacterium from surface soil of a rice paddy field in Japan, and emended description of the genus Methylocystis (ex Whittenbury et al. 1970) Bowman et al. 1993.</title>
        <authorList>
            <person name="Kaise H."/>
            <person name="Sawadogo J.B."/>
            <person name="Alam M.S."/>
            <person name="Ueno C."/>
            <person name="Dianou D."/>
            <person name="Shinjo R."/>
            <person name="Asakawa S."/>
        </authorList>
    </citation>
    <scope>NUCLEOTIDE SEQUENCE [LARGE SCALE GENOMIC DNA]</scope>
    <source>
        <strain evidence="13 14">SS37A-Re</strain>
    </source>
</reference>
<dbReference type="GO" id="GO:0005524">
    <property type="term" value="F:ATP binding"/>
    <property type="evidence" value="ECO:0007669"/>
    <property type="project" value="UniProtKB-KW"/>
</dbReference>
<feature type="domain" description="ABC transporter" evidence="11">
    <location>
        <begin position="1"/>
        <end position="232"/>
    </location>
</feature>
<keyword evidence="14" id="KW-1185">Reference proteome</keyword>
<protein>
    <submittedName>
        <fullName evidence="13">Molybdenum import ATP-binding protein ModC</fullName>
    </submittedName>
</protein>
<dbReference type="SMART" id="SM00382">
    <property type="entry name" value="AAA"/>
    <property type="match status" value="1"/>
</dbReference>
<evidence type="ECO:0000256" key="5">
    <source>
        <dbReference type="ARBA" id="ARBA00022519"/>
    </source>
</evidence>
<feature type="domain" description="Mop" evidence="12">
    <location>
        <begin position="290"/>
        <end position="357"/>
    </location>
</feature>
<dbReference type="PANTHER" id="PTHR43514:SF4">
    <property type="entry name" value="ABC TRANSPORTER I FAMILY MEMBER 10"/>
    <property type="match status" value="1"/>
</dbReference>
<gene>
    <name evidence="13" type="primary">modC</name>
    <name evidence="13" type="ORF">SS37A_34400</name>
</gene>
<evidence type="ECO:0000256" key="2">
    <source>
        <dbReference type="ARBA" id="ARBA00022448"/>
    </source>
</evidence>
<keyword evidence="2" id="KW-0813">Transport</keyword>
<dbReference type="InterPro" id="IPR050334">
    <property type="entry name" value="Molybdenum_import_ModC"/>
</dbReference>
<dbReference type="InterPro" id="IPR008995">
    <property type="entry name" value="Mo/tungstate-bd_C_term_dom"/>
</dbReference>
<dbReference type="Gene3D" id="3.40.50.300">
    <property type="entry name" value="P-loop containing nucleotide triphosphate hydrolases"/>
    <property type="match status" value="1"/>
</dbReference>
<evidence type="ECO:0000256" key="6">
    <source>
        <dbReference type="ARBA" id="ARBA00022741"/>
    </source>
</evidence>
<evidence type="ECO:0000313" key="13">
    <source>
        <dbReference type="EMBL" id="BDV35911.1"/>
    </source>
</evidence>
<evidence type="ECO:0000256" key="4">
    <source>
        <dbReference type="ARBA" id="ARBA00022505"/>
    </source>
</evidence>
<dbReference type="PROSITE" id="PS51866">
    <property type="entry name" value="MOP"/>
    <property type="match status" value="1"/>
</dbReference>
<accession>A0ABN6VMJ0</accession>
<dbReference type="InterPro" id="IPR004606">
    <property type="entry name" value="Mop_domain"/>
</dbReference>
<keyword evidence="6" id="KW-0547">Nucleotide-binding</keyword>
<evidence type="ECO:0000259" key="12">
    <source>
        <dbReference type="PROSITE" id="PS51866"/>
    </source>
</evidence>
<keyword evidence="5" id="KW-0997">Cell inner membrane</keyword>
<sequence>MISLDVRLTRKGFELDCALQSDARILAFHGPSGAGKSTLAHLIAGVTRPDSGRIVVDGVTLLDTENRVFLPPEKRRVGVVFQDALLFPHLRVKTNILFGQFFTPKAERRAPFDAIIQTLGVGHLLERWPATLSGGERQRVGLARALLSSPRLLLMDEPMAALDHARRLEIVTLIERLRDEFKTPIVLVSHSAEEIARLADEAAIINKGRIVAQGPPLDVLPGAARLIEGGRFGLINSLVARIAAVDEAYGVTRLSHPAGEILVAARIAQAGEARVAIKATDITLAKAPAETSVRTILRGRIARIEVNGNALAFVTLDLAGGDKLIAAVTRLALDELGLALGSQVYALVKSVALDERIL</sequence>
<evidence type="ECO:0000256" key="1">
    <source>
        <dbReference type="ARBA" id="ARBA00005417"/>
    </source>
</evidence>
<dbReference type="InterPro" id="IPR005116">
    <property type="entry name" value="Transp-assoc_OB_typ1"/>
</dbReference>
<evidence type="ECO:0000256" key="3">
    <source>
        <dbReference type="ARBA" id="ARBA00022475"/>
    </source>
</evidence>
<dbReference type="PROSITE" id="PS50893">
    <property type="entry name" value="ABC_TRANSPORTER_2"/>
    <property type="match status" value="1"/>
</dbReference>
<keyword evidence="9" id="KW-0472">Membrane</keyword>
<dbReference type="Proteomes" id="UP001317629">
    <property type="component" value="Chromosome"/>
</dbReference>
<dbReference type="PANTHER" id="PTHR43514">
    <property type="entry name" value="ABC TRANSPORTER I FAMILY MEMBER 10"/>
    <property type="match status" value="1"/>
</dbReference>
<evidence type="ECO:0000256" key="8">
    <source>
        <dbReference type="ARBA" id="ARBA00022967"/>
    </source>
</evidence>